<feature type="active site" description="Charge relay system; for autoendoproteolytic cleavage activity" evidence="12">
    <location>
        <position position="148"/>
    </location>
</feature>
<dbReference type="InterPro" id="IPR033178">
    <property type="entry name" value="PSD_type1_pro"/>
</dbReference>
<keyword evidence="14" id="KW-1185">Reference proteome</keyword>
<proteinExistence type="inferred from homology"/>
<keyword evidence="9 12" id="KW-0456">Lyase</keyword>
<evidence type="ECO:0000256" key="12">
    <source>
        <dbReference type="HAMAP-Rule" id="MF_00662"/>
    </source>
</evidence>
<feature type="active site" description="Charge relay system; for autoendoproteolytic cleavage activity" evidence="12">
    <location>
        <position position="91"/>
    </location>
</feature>
<keyword evidence="2 12" id="KW-1003">Cell membrane</keyword>
<dbReference type="EMBL" id="JAMB01000009">
    <property type="protein sequence ID" value="ETX10343.1"/>
    <property type="molecule type" value="Genomic_DNA"/>
</dbReference>
<evidence type="ECO:0000256" key="11">
    <source>
        <dbReference type="ARBA" id="ARBA00023317"/>
    </source>
</evidence>
<dbReference type="EC" id="4.1.1.65" evidence="12"/>
<name>X7E5B0_9GAMM</name>
<dbReference type="InterPro" id="IPR033177">
    <property type="entry name" value="PSD-B"/>
</dbReference>
<protein>
    <recommendedName>
        <fullName evidence="12">Phosphatidylserine decarboxylase proenzyme</fullName>
        <ecNumber evidence="12">4.1.1.65</ecNumber>
    </recommendedName>
    <component>
        <recommendedName>
            <fullName evidence="12">Phosphatidylserine decarboxylase alpha chain</fullName>
        </recommendedName>
    </component>
    <component>
        <recommendedName>
            <fullName evidence="12">Phosphatidylserine decarboxylase beta chain</fullName>
        </recommendedName>
    </component>
</protein>
<dbReference type="eggNOG" id="COG0688">
    <property type="taxonomic scope" value="Bacteria"/>
</dbReference>
<dbReference type="PANTHER" id="PTHR10067:SF6">
    <property type="entry name" value="PHOSPHATIDYLSERINE DECARBOXYLASE PROENZYME, MITOCHONDRIAL"/>
    <property type="match status" value="1"/>
</dbReference>
<evidence type="ECO:0000313" key="13">
    <source>
        <dbReference type="EMBL" id="ETX10343.1"/>
    </source>
</evidence>
<dbReference type="GO" id="GO:0004609">
    <property type="term" value="F:phosphatidylserine decarboxylase activity"/>
    <property type="evidence" value="ECO:0007669"/>
    <property type="project" value="UniProtKB-UniRule"/>
</dbReference>
<evidence type="ECO:0000256" key="4">
    <source>
        <dbReference type="ARBA" id="ARBA00022793"/>
    </source>
</evidence>
<feature type="site" description="Cleavage (non-hydrolytic); by autocatalysis" evidence="12">
    <location>
        <begin position="250"/>
        <end position="251"/>
    </location>
</feature>
<keyword evidence="6 12" id="KW-0472">Membrane</keyword>
<evidence type="ECO:0000313" key="14">
    <source>
        <dbReference type="Proteomes" id="UP000054058"/>
    </source>
</evidence>
<dbReference type="InterPro" id="IPR003817">
    <property type="entry name" value="PS_Dcarbxylase"/>
</dbReference>
<comment type="pathway">
    <text evidence="1">Lipid metabolism.</text>
</comment>
<dbReference type="HAMAP" id="MF_00662">
    <property type="entry name" value="PS_decarb_PSD_B_type1"/>
    <property type="match status" value="1"/>
</dbReference>
<reference evidence="13 14" key="1">
    <citation type="submission" date="2014-01" db="EMBL/GenBank/DDBJ databases">
        <title>Marinomonas ushuaiensis DSM 15871 Genome Sequencing.</title>
        <authorList>
            <person name="Lai Q."/>
            <person name="Shao Z.S."/>
        </authorList>
    </citation>
    <scope>NUCLEOTIDE SEQUENCE [LARGE SCALE GENOMIC DNA]</scope>
    <source>
        <strain evidence="13 14">DSM 15871</strain>
    </source>
</reference>
<comment type="pathway">
    <text evidence="12">Phospholipid metabolism; phosphatidylethanolamine biosynthesis; phosphatidylethanolamine from CDP-diacylglycerol: step 2/2.</text>
</comment>
<evidence type="ECO:0000256" key="6">
    <source>
        <dbReference type="ARBA" id="ARBA00023136"/>
    </source>
</evidence>
<dbReference type="STRING" id="1122207.MUS1_15620"/>
<evidence type="ECO:0000256" key="1">
    <source>
        <dbReference type="ARBA" id="ARBA00005189"/>
    </source>
</evidence>
<keyword evidence="3 12" id="KW-0444">Lipid biosynthesis</keyword>
<comment type="subunit">
    <text evidence="12">Heterodimer of a large membrane-associated beta subunit and a small pyruvoyl-containing alpha subunit.</text>
</comment>
<feature type="active site" description="Schiff-base intermediate with substrate; via pyruvic acid; for decarboxylase activity" evidence="12">
    <location>
        <position position="251"/>
    </location>
</feature>
<comment type="cofactor">
    <cofactor evidence="12">
        <name>pyruvate</name>
        <dbReference type="ChEBI" id="CHEBI:15361"/>
    </cofactor>
    <text evidence="12">Binds 1 pyruvoyl group covalently per subunit.</text>
</comment>
<keyword evidence="7 12" id="KW-0865">Zymogen</keyword>
<feature type="active site" description="Charge relay system; for autoendoproteolytic cleavage activity" evidence="12">
    <location>
        <position position="251"/>
    </location>
</feature>
<organism evidence="13 14">
    <name type="scientific">Marinomonas ushuaiensis DSM 15871</name>
    <dbReference type="NCBI Taxonomy" id="1122207"/>
    <lineage>
        <taxon>Bacteria</taxon>
        <taxon>Pseudomonadati</taxon>
        <taxon>Pseudomonadota</taxon>
        <taxon>Gammaproteobacteria</taxon>
        <taxon>Oceanospirillales</taxon>
        <taxon>Oceanospirillaceae</taxon>
        <taxon>Marinomonas</taxon>
    </lineage>
</organism>
<feature type="modified residue" description="Pyruvic acid (Ser); by autocatalysis" evidence="12">
    <location>
        <position position="251"/>
    </location>
</feature>
<dbReference type="GO" id="GO:0005886">
    <property type="term" value="C:plasma membrane"/>
    <property type="evidence" value="ECO:0007669"/>
    <property type="project" value="UniProtKB-SubCell"/>
</dbReference>
<keyword evidence="4 12" id="KW-0210">Decarboxylase</keyword>
<comment type="PTM">
    <text evidence="12">Is synthesized initially as an inactive proenzyme. Formation of the active enzyme involves a self-maturation process in which the active site pyruvoyl group is generated from an internal serine residue via an autocatalytic post-translational modification. Two non-identical subunits are generated from the proenzyme in this reaction, and the pyruvate is formed at the N-terminus of the alpha chain, which is derived from the carboxyl end of the proenzyme. The autoendoproteolytic cleavage occurs by a canonical serine protease mechanism, in which the side chain hydroxyl group of the serine supplies its oxygen atom to form the C-terminus of the beta chain, while the remainder of the serine residue undergoes an oxidative deamination to produce ammonia and the pyruvoyl prosthetic group on the alpha chain. During this reaction, the Ser that is part of the protease active site of the proenzyme becomes the pyruvoyl prosthetic group, which constitutes an essential element of the active site of the mature decarboxylase.</text>
</comment>
<keyword evidence="10 12" id="KW-1208">Phospholipid metabolism</keyword>
<dbReference type="GO" id="GO:0006646">
    <property type="term" value="P:phosphatidylethanolamine biosynthetic process"/>
    <property type="evidence" value="ECO:0007669"/>
    <property type="project" value="UniProtKB-UniRule"/>
</dbReference>
<evidence type="ECO:0000256" key="3">
    <source>
        <dbReference type="ARBA" id="ARBA00022516"/>
    </source>
</evidence>
<dbReference type="AlphaFoldDB" id="X7E5B0"/>
<dbReference type="PANTHER" id="PTHR10067">
    <property type="entry name" value="PHOSPHATIDYLSERINE DECARBOXYLASE"/>
    <property type="match status" value="1"/>
</dbReference>
<dbReference type="UniPathway" id="UPA00558">
    <property type="reaction ID" value="UER00616"/>
</dbReference>
<comment type="caution">
    <text evidence="13">The sequence shown here is derived from an EMBL/GenBank/DDBJ whole genome shotgun (WGS) entry which is preliminary data.</text>
</comment>
<evidence type="ECO:0000256" key="7">
    <source>
        <dbReference type="ARBA" id="ARBA00023145"/>
    </source>
</evidence>
<comment type="function">
    <text evidence="12">Catalyzes the formation of phosphatidylethanolamine (PtdEtn) from phosphatidylserine (PtdSer).</text>
</comment>
<dbReference type="PATRIC" id="fig|1122207.3.peg.2274"/>
<keyword evidence="11 12" id="KW-0670">Pyruvate</keyword>
<comment type="catalytic activity">
    <reaction evidence="12">
        <text>a 1,2-diacyl-sn-glycero-3-phospho-L-serine + H(+) = a 1,2-diacyl-sn-glycero-3-phosphoethanolamine + CO2</text>
        <dbReference type="Rhea" id="RHEA:20828"/>
        <dbReference type="ChEBI" id="CHEBI:15378"/>
        <dbReference type="ChEBI" id="CHEBI:16526"/>
        <dbReference type="ChEBI" id="CHEBI:57262"/>
        <dbReference type="ChEBI" id="CHEBI:64612"/>
        <dbReference type="EC" id="4.1.1.65"/>
    </reaction>
</comment>
<comment type="similarity">
    <text evidence="12">Belongs to the phosphatidylserine decarboxylase family. PSD-B subfamily. Prokaryotic type I sub-subfamily.</text>
</comment>
<feature type="chain" id="PRO_5023544681" description="Phosphatidylserine decarboxylase beta chain" evidence="12">
    <location>
        <begin position="1"/>
        <end position="250"/>
    </location>
</feature>
<evidence type="ECO:0000256" key="8">
    <source>
        <dbReference type="ARBA" id="ARBA00023209"/>
    </source>
</evidence>
<accession>X7E5B0</accession>
<feature type="chain" id="PRO_5023544680" description="Phosphatidylserine decarboxylase alpha chain" evidence="12">
    <location>
        <begin position="251"/>
        <end position="289"/>
    </location>
</feature>
<evidence type="ECO:0000256" key="5">
    <source>
        <dbReference type="ARBA" id="ARBA00023098"/>
    </source>
</evidence>
<keyword evidence="5 12" id="KW-0443">Lipid metabolism</keyword>
<evidence type="ECO:0000256" key="2">
    <source>
        <dbReference type="ARBA" id="ARBA00022475"/>
    </source>
</evidence>
<gene>
    <name evidence="12" type="primary">psd</name>
    <name evidence="13" type="ORF">MUS1_15620</name>
</gene>
<dbReference type="NCBIfam" id="TIGR00163">
    <property type="entry name" value="PS_decarb"/>
    <property type="match status" value="1"/>
</dbReference>
<evidence type="ECO:0000256" key="9">
    <source>
        <dbReference type="ARBA" id="ARBA00023239"/>
    </source>
</evidence>
<dbReference type="RefSeq" id="WP_211236458.1">
    <property type="nucleotide sequence ID" value="NZ_JAMB01000009.1"/>
</dbReference>
<dbReference type="Pfam" id="PF02666">
    <property type="entry name" value="PS_Dcarbxylase"/>
    <property type="match status" value="1"/>
</dbReference>
<dbReference type="Proteomes" id="UP000054058">
    <property type="component" value="Unassembled WGS sequence"/>
</dbReference>
<keyword evidence="8 12" id="KW-0594">Phospholipid biosynthesis</keyword>
<comment type="subcellular location">
    <subcellularLocation>
        <location evidence="12">Cell membrane</location>
        <topology evidence="12">Peripheral membrane protein</topology>
    </subcellularLocation>
</comment>
<sequence length="289" mass="32229">MTKDQLFAFAQHITPQKTLSRTIGKIAECENNWVKNTFISQFVKKYQVDMSEAINSDALSYRNFNDFFTRAIRPELRPICDEKNSIACPADGAVSQLGNIEHGTIFQAKGHHYSLTTLLGGDASLSDQFLGGSFATVYLSPKDYHRVHMPMTGKLTKMIHIPGKLFSVNKVTAEQIPNVFARNERTVCLFDTEAGPMAVILVGAMIVASIETVWTGQVTPFNKNAVTWDYEELNNIEIKKGEEMGRFKLGSTAIVLFGKDAIQWEESLTAETPTKMGMKFGKVLSEKTE</sequence>
<evidence type="ECO:0000256" key="10">
    <source>
        <dbReference type="ARBA" id="ARBA00023264"/>
    </source>
</evidence>